<evidence type="ECO:0000313" key="2">
    <source>
        <dbReference type="Proteomes" id="UP000435036"/>
    </source>
</evidence>
<evidence type="ECO:0000313" key="1">
    <source>
        <dbReference type="EMBL" id="MVZ63419.1"/>
    </source>
</evidence>
<dbReference type="RefSeq" id="WP_160370138.1">
    <property type="nucleotide sequence ID" value="NZ_WSQA01000013.1"/>
</dbReference>
<gene>
    <name evidence="1" type="ORF">GQF63_15435</name>
</gene>
<protein>
    <submittedName>
        <fullName evidence="1">DUF4302 domain-containing protein</fullName>
    </submittedName>
</protein>
<dbReference type="EMBL" id="WSQA01000013">
    <property type="protein sequence ID" value="MVZ63419.1"/>
    <property type="molecule type" value="Genomic_DNA"/>
</dbReference>
<dbReference type="AlphaFoldDB" id="A0A6N8L312"/>
<proteinExistence type="predicted"/>
<dbReference type="OrthoDB" id="707849at2"/>
<dbReference type="Pfam" id="PF14135">
    <property type="entry name" value="DUF4302"/>
    <property type="match status" value="1"/>
</dbReference>
<keyword evidence="2" id="KW-1185">Reference proteome</keyword>
<organism evidence="1 2">
    <name type="scientific">Sphingobacterium humi</name>
    <dbReference type="NCBI Taxonomy" id="1796905"/>
    <lineage>
        <taxon>Bacteria</taxon>
        <taxon>Pseudomonadati</taxon>
        <taxon>Bacteroidota</taxon>
        <taxon>Sphingobacteriia</taxon>
        <taxon>Sphingobacteriales</taxon>
        <taxon>Sphingobacteriaceae</taxon>
        <taxon>Sphingobacterium</taxon>
    </lineage>
</organism>
<dbReference type="PROSITE" id="PS51257">
    <property type="entry name" value="PROKAR_LIPOPROTEIN"/>
    <property type="match status" value="1"/>
</dbReference>
<comment type="caution">
    <text evidence="1">The sequence shown here is derived from an EMBL/GenBank/DDBJ whole genome shotgun (WGS) entry which is preliminary data.</text>
</comment>
<reference evidence="1 2" key="1">
    <citation type="submission" date="2019-12" db="EMBL/GenBank/DDBJ databases">
        <authorList>
            <person name="Dong K."/>
        </authorList>
    </citation>
    <scope>NUCLEOTIDE SEQUENCE [LARGE SCALE GENOMIC DNA]</scope>
    <source>
        <strain evidence="1 2">JCM 31225</strain>
    </source>
</reference>
<sequence length="446" mass="49188">MKTIRYIFGIGLLFLFLGYGCKRDKMESYAVEKVHPHPDSLLAQFTNIVKKGSSGWHATLIPKSGGIYSLFFKLDPSGKLLNMIDLDDNSAKKAKEGSYTLTATANQAVLSFSEGTYLDVITHKEGFRTMSADTSYSFRYASADTIVLLGNRNGDELKLVNIPAAQIQSYESGLLSHSLTSLSEYMEQKNFHSFHLSGVGDIELSIDSANRTAFFFYGVNGLPKMETNQFYYGINQVLLKYPTRIGSHLIKGFSYNPTQKTYAVLSNGANLDLRGTNSPTVPLHLLLGNGLAPYVSLPSPKLIQALPNWSTDFGAIFEESSQKLSTIGAGFLMLSFAFNIETQQMSLNVLFSLSGNVYQGSYPHSYTKTKDGVYKFTALPLNPLIVVQGNANIIKAHMEPVLALVKTDQFSLTTFEVGTAFLAQMTSIERPNIYFTGYPLSPDDIL</sequence>
<accession>A0A6N8L312</accession>
<dbReference type="Proteomes" id="UP000435036">
    <property type="component" value="Unassembled WGS sequence"/>
</dbReference>
<name>A0A6N8L312_9SPHI</name>
<dbReference type="InterPro" id="IPR025396">
    <property type="entry name" value="DUF4302"/>
</dbReference>